<evidence type="ECO:0000256" key="1">
    <source>
        <dbReference type="SAM" id="MobiDB-lite"/>
    </source>
</evidence>
<dbReference type="PANTHER" id="PTHR34197:SF3">
    <property type="entry name" value="DUF740 FAMILY PROTEIN"/>
    <property type="match status" value="1"/>
</dbReference>
<protein>
    <submittedName>
        <fullName evidence="2">Uncharacterized protein</fullName>
    </submittedName>
</protein>
<dbReference type="AlphaFoldDB" id="A0A803N247"/>
<dbReference type="PANTHER" id="PTHR34197">
    <property type="entry name" value="OS04G0591300 PROTEIN"/>
    <property type="match status" value="1"/>
</dbReference>
<feature type="region of interest" description="Disordered" evidence="1">
    <location>
        <begin position="114"/>
        <end position="161"/>
    </location>
</feature>
<sequence length="395" mass="44041">MRDRGKREVEAYNNINNGGDYNFVGDNYFPEFPCKKHPNSASSSGGICAYCLTDRLAQLVCPQCGEQRLSSYCSCSFNTNNKFYTSYDTSSSSNATAADVGRISFLLENDKNGEEISSSRSRIERRSAHNNDDFSHFRRSNSISTTAVNNNHSNNHGSRSETGKFWKIGRLFRKKRDKNSQNISNNNNQSSHNNEENYECNGVSRSRSLCSFRGFYDTDQENGGFAVSSSAARASSVSTGNFVLDSAKRSCFSESEARISNFDYCDASNFVGTNKSNIFSLRESEFVNSEDHAFIDLKLHDMSSESSKMPPDLAALRRSGLGLSTKEFAFRGGNGGGGDGLGHEMFRNGGGSCRVSSVSERELRKCRKSYKVWKWFFRHQTDNSGKFDDHGPFNS</sequence>
<name>A0A803N247_CHEQI</name>
<evidence type="ECO:0000313" key="2">
    <source>
        <dbReference type="EnsemblPlants" id="AUR62039200-RA:cds"/>
    </source>
</evidence>
<dbReference type="OrthoDB" id="1931940at2759"/>
<accession>A0A803N247</accession>
<proteinExistence type="predicted"/>
<dbReference type="GeneID" id="110690268"/>
<dbReference type="OMA" id="NCGKSAC"/>
<reference evidence="2" key="1">
    <citation type="journal article" date="2017" name="Nature">
        <title>The genome of Chenopodium quinoa.</title>
        <authorList>
            <person name="Jarvis D.E."/>
            <person name="Ho Y.S."/>
            <person name="Lightfoot D.J."/>
            <person name="Schmoeckel S.M."/>
            <person name="Li B."/>
            <person name="Borm T.J.A."/>
            <person name="Ohyanagi H."/>
            <person name="Mineta K."/>
            <person name="Michell C.T."/>
            <person name="Saber N."/>
            <person name="Kharbatia N.M."/>
            <person name="Rupper R.R."/>
            <person name="Sharp A.R."/>
            <person name="Dally N."/>
            <person name="Boughton B.A."/>
            <person name="Woo Y.H."/>
            <person name="Gao G."/>
            <person name="Schijlen E.G.W.M."/>
            <person name="Guo X."/>
            <person name="Momin A.A."/>
            <person name="Negrao S."/>
            <person name="Al-Babili S."/>
            <person name="Gehring C."/>
            <person name="Roessner U."/>
            <person name="Jung C."/>
            <person name="Murphy K."/>
            <person name="Arold S.T."/>
            <person name="Gojobori T."/>
            <person name="van der Linden C.G."/>
            <person name="van Loo E.N."/>
            <person name="Jellen E.N."/>
            <person name="Maughan P.J."/>
            <person name="Tester M."/>
        </authorList>
    </citation>
    <scope>NUCLEOTIDE SEQUENCE [LARGE SCALE GENOMIC DNA]</scope>
    <source>
        <strain evidence="2">cv. PI 614886</strain>
    </source>
</reference>
<dbReference type="EnsemblPlants" id="AUR62039200-RA">
    <property type="protein sequence ID" value="AUR62039200-RA:cds"/>
    <property type="gene ID" value="AUR62039200"/>
</dbReference>
<gene>
    <name evidence="2" type="primary">LOC110690268</name>
</gene>
<dbReference type="Gramene" id="AUR62039200-RA">
    <property type="protein sequence ID" value="AUR62039200-RA:cds"/>
    <property type="gene ID" value="AUR62039200"/>
</dbReference>
<dbReference type="Proteomes" id="UP000596660">
    <property type="component" value="Unplaced"/>
</dbReference>
<reference evidence="2" key="2">
    <citation type="submission" date="2021-03" db="UniProtKB">
        <authorList>
            <consortium name="EnsemblPlants"/>
        </authorList>
    </citation>
    <scope>IDENTIFICATION</scope>
</reference>
<feature type="compositionally biased region" description="Basic and acidic residues" evidence="1">
    <location>
        <begin position="121"/>
        <end position="136"/>
    </location>
</feature>
<dbReference type="KEGG" id="cqi:110690268"/>
<feature type="compositionally biased region" description="Low complexity" evidence="1">
    <location>
        <begin position="180"/>
        <end position="192"/>
    </location>
</feature>
<organism evidence="2 3">
    <name type="scientific">Chenopodium quinoa</name>
    <name type="common">Quinoa</name>
    <dbReference type="NCBI Taxonomy" id="63459"/>
    <lineage>
        <taxon>Eukaryota</taxon>
        <taxon>Viridiplantae</taxon>
        <taxon>Streptophyta</taxon>
        <taxon>Embryophyta</taxon>
        <taxon>Tracheophyta</taxon>
        <taxon>Spermatophyta</taxon>
        <taxon>Magnoliopsida</taxon>
        <taxon>eudicotyledons</taxon>
        <taxon>Gunneridae</taxon>
        <taxon>Pentapetalae</taxon>
        <taxon>Caryophyllales</taxon>
        <taxon>Chenopodiaceae</taxon>
        <taxon>Chenopodioideae</taxon>
        <taxon>Atripliceae</taxon>
        <taxon>Chenopodium</taxon>
    </lineage>
</organism>
<keyword evidence="3" id="KW-1185">Reference proteome</keyword>
<feature type="region of interest" description="Disordered" evidence="1">
    <location>
        <begin position="177"/>
        <end position="199"/>
    </location>
</feature>
<evidence type="ECO:0000313" key="3">
    <source>
        <dbReference type="Proteomes" id="UP000596660"/>
    </source>
</evidence>
<dbReference type="RefSeq" id="XP_021722786.1">
    <property type="nucleotide sequence ID" value="XM_021867094.1"/>
</dbReference>